<evidence type="ECO:0000259" key="6">
    <source>
        <dbReference type="Pfam" id="PF01593"/>
    </source>
</evidence>
<evidence type="ECO:0000256" key="5">
    <source>
        <dbReference type="ARBA" id="ARBA00023027"/>
    </source>
</evidence>
<dbReference type="SUPFAM" id="SSF51905">
    <property type="entry name" value="FAD/NAD(P)-binding domain"/>
    <property type="match status" value="1"/>
</dbReference>
<dbReference type="PANTHER" id="PTHR46091">
    <property type="entry name" value="BLR7054 PROTEIN"/>
    <property type="match status" value="1"/>
</dbReference>
<evidence type="ECO:0000256" key="4">
    <source>
        <dbReference type="ARBA" id="ARBA00022857"/>
    </source>
</evidence>
<feature type="domain" description="Amine oxidase" evidence="6">
    <location>
        <begin position="14"/>
        <end position="357"/>
    </location>
</feature>
<evidence type="ECO:0000256" key="3">
    <source>
        <dbReference type="ARBA" id="ARBA00022827"/>
    </source>
</evidence>
<dbReference type="Gene3D" id="3.50.50.60">
    <property type="entry name" value="FAD/NAD(P)-binding domain"/>
    <property type="match status" value="2"/>
</dbReference>
<comment type="caution">
    <text evidence="7">The sequence shown here is derived from an EMBL/GenBank/DDBJ whole genome shotgun (WGS) entry which is preliminary data.</text>
</comment>
<evidence type="ECO:0000313" key="7">
    <source>
        <dbReference type="EMBL" id="KAA2381166.1"/>
    </source>
</evidence>
<evidence type="ECO:0000313" key="8">
    <source>
        <dbReference type="Proteomes" id="UP000322940"/>
    </source>
</evidence>
<dbReference type="InterPro" id="IPR036188">
    <property type="entry name" value="FAD/NAD-bd_sf"/>
</dbReference>
<gene>
    <name evidence="7" type="ORF">F2Y10_01395</name>
</gene>
<keyword evidence="4" id="KW-0521">NADP</keyword>
<keyword evidence="5" id="KW-0520">NAD</keyword>
<evidence type="ECO:0000256" key="2">
    <source>
        <dbReference type="ARBA" id="ARBA00022729"/>
    </source>
</evidence>
<name>A0A5B3H661_9BACT</name>
<dbReference type="InterPro" id="IPR002937">
    <property type="entry name" value="Amino_oxidase"/>
</dbReference>
<dbReference type="AlphaFoldDB" id="A0A5B3H661"/>
<dbReference type="RefSeq" id="WP_130064445.1">
    <property type="nucleotide sequence ID" value="NZ_RCXC01000001.1"/>
</dbReference>
<keyword evidence="2" id="KW-0732">Signal</keyword>
<dbReference type="InterPro" id="IPR052206">
    <property type="entry name" value="Retinol_saturase"/>
</dbReference>
<evidence type="ECO:0000256" key="1">
    <source>
        <dbReference type="ARBA" id="ARBA00022630"/>
    </source>
</evidence>
<organism evidence="7 8">
    <name type="scientific">Alistipes onderdonkii</name>
    <dbReference type="NCBI Taxonomy" id="328813"/>
    <lineage>
        <taxon>Bacteria</taxon>
        <taxon>Pseudomonadati</taxon>
        <taxon>Bacteroidota</taxon>
        <taxon>Bacteroidia</taxon>
        <taxon>Bacteroidales</taxon>
        <taxon>Rikenellaceae</taxon>
        <taxon>Alistipes</taxon>
    </lineage>
</organism>
<dbReference type="Proteomes" id="UP000322940">
    <property type="component" value="Unassembled WGS sequence"/>
</dbReference>
<dbReference type="Pfam" id="PF01593">
    <property type="entry name" value="Amino_oxidase"/>
    <property type="match status" value="1"/>
</dbReference>
<dbReference type="EMBL" id="VVXH01000001">
    <property type="protein sequence ID" value="KAA2381166.1"/>
    <property type="molecule type" value="Genomic_DNA"/>
</dbReference>
<reference evidence="7 8" key="1">
    <citation type="journal article" date="2019" name="Nat. Med.">
        <title>A library of human gut bacterial isolates paired with longitudinal multiomics data enables mechanistic microbiome research.</title>
        <authorList>
            <person name="Poyet M."/>
            <person name="Groussin M."/>
            <person name="Gibbons S.M."/>
            <person name="Avila-Pacheco J."/>
            <person name="Jiang X."/>
            <person name="Kearney S.M."/>
            <person name="Perrotta A.R."/>
            <person name="Berdy B."/>
            <person name="Zhao S."/>
            <person name="Lieberman T.D."/>
            <person name="Swanson P.K."/>
            <person name="Smith M."/>
            <person name="Roesemann S."/>
            <person name="Alexander J.E."/>
            <person name="Rich S.A."/>
            <person name="Livny J."/>
            <person name="Vlamakis H."/>
            <person name="Clish C."/>
            <person name="Bullock K."/>
            <person name="Deik A."/>
            <person name="Scott J."/>
            <person name="Pierce K.A."/>
            <person name="Xavier R.J."/>
            <person name="Alm E.J."/>
        </authorList>
    </citation>
    <scope>NUCLEOTIDE SEQUENCE [LARGE SCALE GENOMIC DNA]</scope>
    <source>
        <strain evidence="7 8">BIOML-A266</strain>
    </source>
</reference>
<dbReference type="PANTHER" id="PTHR46091:SF3">
    <property type="entry name" value="AMINE OXIDASE DOMAIN-CONTAINING PROTEIN"/>
    <property type="match status" value="1"/>
</dbReference>
<protein>
    <submittedName>
        <fullName evidence="7">NAD(P)/FAD-dependent oxidoreductase</fullName>
    </submittedName>
</protein>
<keyword evidence="3" id="KW-0274">FAD</keyword>
<sequence>MQGQFDIIVIGSGLGGLECGAMLAREGMGVCVTEQADVPGGCLQSFSRRGHAIDTGMHYIGSMQAGGIMRRYFEYFGILGSLRLRPLDEAFDVVSLPGAGDYAYMHGYEAFEKHIGELFPHEKAGLGRYCAKLREIGGSIGIRVHRTGRLSAGGTKYLGAPAAGFIGECVADPLLRNVLAGTNPLYGGVRESSTLYHHAMINHSNIEGACRFTGGTQQIADALAAKIREHGGTTLVRSRVVALHTEGRRVTGVELADGRMLRAKTVISAIHPAETLRLIGPTPVVRKAFRERIGSLPDSYGLFSVYLLLKPGQFPYINRNLYYFAGKDVWKTLFDPEAMRPGMVLLSAQAPDGDPAWCDVVTLMTPVATRPWEAWEGSAPGRRPEAYTALKAAMTQATVDFACARLPELRDAIAHTYAATPLTYRHYTGAPHGAAYGLLKDWRSIMASHIPARTKFENLLLTGQNLTVHGAIGVTLSAAATCSEIVGTEYLAKKIANA</sequence>
<dbReference type="GO" id="GO:0016491">
    <property type="term" value="F:oxidoreductase activity"/>
    <property type="evidence" value="ECO:0007669"/>
    <property type="project" value="InterPro"/>
</dbReference>
<proteinExistence type="predicted"/>
<keyword evidence="1" id="KW-0285">Flavoprotein</keyword>
<accession>A0A5B3H661</accession>